<dbReference type="PROSITE" id="PS50943">
    <property type="entry name" value="HTH_CROC1"/>
    <property type="match status" value="1"/>
</dbReference>
<feature type="domain" description="HTH cro/C1-type" evidence="1">
    <location>
        <begin position="9"/>
        <end position="63"/>
    </location>
</feature>
<dbReference type="InterPro" id="IPR001387">
    <property type="entry name" value="Cro/C1-type_HTH"/>
</dbReference>
<evidence type="ECO:0000313" key="2">
    <source>
        <dbReference type="EMBL" id="UOE33265.1"/>
    </source>
</evidence>
<evidence type="ECO:0000313" key="3">
    <source>
        <dbReference type="Proteomes" id="UP000831390"/>
    </source>
</evidence>
<dbReference type="Proteomes" id="UP000831390">
    <property type="component" value="Chromosome"/>
</dbReference>
<evidence type="ECO:0000259" key="1">
    <source>
        <dbReference type="PROSITE" id="PS50943"/>
    </source>
</evidence>
<dbReference type="CDD" id="cd00093">
    <property type="entry name" value="HTH_XRE"/>
    <property type="match status" value="1"/>
</dbReference>
<name>A0ABY4B9F5_9BACT</name>
<dbReference type="NCBIfam" id="TIGR03070">
    <property type="entry name" value="couple_hipB"/>
    <property type="match status" value="1"/>
</dbReference>
<proteinExistence type="predicted"/>
<gene>
    <name evidence="2" type="ORF">MTP16_19335</name>
</gene>
<keyword evidence="3" id="KW-1185">Reference proteome</keyword>
<dbReference type="InterPro" id="IPR010982">
    <property type="entry name" value="Lambda_DNA-bd_dom_sf"/>
</dbReference>
<sequence length="74" mass="8375">MADSIAQFVKQRRKMLRLTQPDMAAKAGVGLRFVRELEQGKATLQLDKVNQVLGLFGHELGPVPVDRSRWNDEL</sequence>
<dbReference type="SUPFAM" id="SSF47413">
    <property type="entry name" value="lambda repressor-like DNA-binding domains"/>
    <property type="match status" value="1"/>
</dbReference>
<reference evidence="2 3" key="1">
    <citation type="submission" date="2022-03" db="EMBL/GenBank/DDBJ databases">
        <title>Hymenobactersp. isolated from the air.</title>
        <authorList>
            <person name="Won M."/>
            <person name="Kwon S.-W."/>
        </authorList>
    </citation>
    <scope>NUCLEOTIDE SEQUENCE [LARGE SCALE GENOMIC DNA]</scope>
    <source>
        <strain evidence="2 3">KACC 22596</strain>
    </source>
</reference>
<dbReference type="EMBL" id="CP094534">
    <property type="protein sequence ID" value="UOE33265.1"/>
    <property type="molecule type" value="Genomic_DNA"/>
</dbReference>
<accession>A0ABY4B9F5</accession>
<dbReference type="RefSeq" id="WP_243512948.1">
    <property type="nucleotide sequence ID" value="NZ_CP094534.1"/>
</dbReference>
<dbReference type="Gene3D" id="1.10.260.40">
    <property type="entry name" value="lambda repressor-like DNA-binding domains"/>
    <property type="match status" value="1"/>
</dbReference>
<organism evidence="2 3">
    <name type="scientific">Hymenobacter monticola</name>
    <dbReference type="NCBI Taxonomy" id="1705399"/>
    <lineage>
        <taxon>Bacteria</taxon>
        <taxon>Pseudomonadati</taxon>
        <taxon>Bacteroidota</taxon>
        <taxon>Cytophagia</taxon>
        <taxon>Cytophagales</taxon>
        <taxon>Hymenobacteraceae</taxon>
        <taxon>Hymenobacter</taxon>
    </lineage>
</organism>
<protein>
    <submittedName>
        <fullName evidence="2">Helix-turn-helix transcriptional regulator</fullName>
    </submittedName>
</protein>
<dbReference type="InterPro" id="IPR017507">
    <property type="entry name" value="Tscrpt_reg_HipB-like"/>
</dbReference>